<dbReference type="InterPro" id="IPR036837">
    <property type="entry name" value="Cation_efflux_CTD_sf"/>
</dbReference>
<dbReference type="PANTHER" id="PTHR43840:SF13">
    <property type="entry name" value="CATION EFFLUX PROTEIN CYTOPLASMIC DOMAIN-CONTAINING PROTEIN"/>
    <property type="match status" value="1"/>
</dbReference>
<evidence type="ECO:0000256" key="1">
    <source>
        <dbReference type="ARBA" id="ARBA00004141"/>
    </source>
</evidence>
<feature type="transmembrane region" description="Helical" evidence="6">
    <location>
        <begin position="192"/>
        <end position="213"/>
    </location>
</feature>
<protein>
    <submittedName>
        <fullName evidence="9">Cation efflux family-domain-containing protein</fullName>
    </submittedName>
</protein>
<dbReference type="InterPro" id="IPR027469">
    <property type="entry name" value="Cation_efflux_TMD_sf"/>
</dbReference>
<evidence type="ECO:0000256" key="6">
    <source>
        <dbReference type="SAM" id="Phobius"/>
    </source>
</evidence>
<dbReference type="Gene3D" id="1.20.1510.10">
    <property type="entry name" value="Cation efflux protein transmembrane domain"/>
    <property type="match status" value="1"/>
</dbReference>
<gene>
    <name evidence="9" type="ORF">J3Q64DRAFT_1673529</name>
</gene>
<dbReference type="InterPro" id="IPR058533">
    <property type="entry name" value="Cation_efflux_TM"/>
</dbReference>
<evidence type="ECO:0000313" key="10">
    <source>
        <dbReference type="Proteomes" id="UP001448207"/>
    </source>
</evidence>
<name>A0ABR3B6E4_PHYBL</name>
<evidence type="ECO:0000259" key="7">
    <source>
        <dbReference type="Pfam" id="PF01545"/>
    </source>
</evidence>
<evidence type="ECO:0000313" key="9">
    <source>
        <dbReference type="EMBL" id="KAL0091541.1"/>
    </source>
</evidence>
<dbReference type="Gene3D" id="3.30.70.1350">
    <property type="entry name" value="Cation efflux protein, cytoplasmic domain"/>
    <property type="match status" value="1"/>
</dbReference>
<dbReference type="PANTHER" id="PTHR43840">
    <property type="entry name" value="MITOCHONDRIAL METAL TRANSPORTER 1-RELATED"/>
    <property type="match status" value="1"/>
</dbReference>
<evidence type="ECO:0000259" key="8">
    <source>
        <dbReference type="Pfam" id="PF16916"/>
    </source>
</evidence>
<feature type="transmembrane region" description="Helical" evidence="6">
    <location>
        <begin position="257"/>
        <end position="275"/>
    </location>
</feature>
<dbReference type="SUPFAM" id="SSF160240">
    <property type="entry name" value="Cation efflux protein cytoplasmic domain-like"/>
    <property type="match status" value="1"/>
</dbReference>
<feature type="transmembrane region" description="Helical" evidence="6">
    <location>
        <begin position="167"/>
        <end position="186"/>
    </location>
</feature>
<evidence type="ECO:0000256" key="3">
    <source>
        <dbReference type="ARBA" id="ARBA00022692"/>
    </source>
</evidence>
<keyword evidence="3 6" id="KW-0812">Transmembrane</keyword>
<comment type="subcellular location">
    <subcellularLocation>
        <location evidence="1">Membrane</location>
        <topology evidence="1">Multi-pass membrane protein</topology>
    </subcellularLocation>
</comment>
<feature type="domain" description="Cation efflux protein transmembrane" evidence="7">
    <location>
        <begin position="105"/>
        <end position="280"/>
    </location>
</feature>
<dbReference type="InterPro" id="IPR050291">
    <property type="entry name" value="CDF_Transporter"/>
</dbReference>
<proteinExistence type="predicted"/>
<evidence type="ECO:0000256" key="5">
    <source>
        <dbReference type="ARBA" id="ARBA00023136"/>
    </source>
</evidence>
<accession>A0ABR3B6E4</accession>
<keyword evidence="5 6" id="KW-0472">Membrane</keyword>
<evidence type="ECO:0000256" key="4">
    <source>
        <dbReference type="ARBA" id="ARBA00022989"/>
    </source>
</evidence>
<dbReference type="SUPFAM" id="SSF161111">
    <property type="entry name" value="Cation efflux protein transmembrane domain-like"/>
    <property type="match status" value="1"/>
</dbReference>
<reference evidence="9 10" key="1">
    <citation type="submission" date="2024-04" db="EMBL/GenBank/DDBJ databases">
        <title>Symmetric and asymmetric DNA N6-adenine methylation regulates different biological responses in Mucorales.</title>
        <authorList>
            <consortium name="Lawrence Berkeley National Laboratory"/>
            <person name="Lax C."/>
            <person name="Mondo S.J."/>
            <person name="Osorio-Concepcion M."/>
            <person name="Muszewska A."/>
            <person name="Corrochano-Luque M."/>
            <person name="Gutierrez G."/>
            <person name="Riley R."/>
            <person name="Lipzen A."/>
            <person name="Guo J."/>
            <person name="Hundley H."/>
            <person name="Amirebrahimi M."/>
            <person name="Ng V."/>
            <person name="Lorenzo-Gutierrez D."/>
            <person name="Binder U."/>
            <person name="Yang J."/>
            <person name="Song Y."/>
            <person name="Canovas D."/>
            <person name="Navarro E."/>
            <person name="Freitag M."/>
            <person name="Gabaldon T."/>
            <person name="Grigoriev I.V."/>
            <person name="Corrochano L.M."/>
            <person name="Nicolas F.E."/>
            <person name="Garre V."/>
        </authorList>
    </citation>
    <scope>NUCLEOTIDE SEQUENCE [LARGE SCALE GENOMIC DNA]</scope>
    <source>
        <strain evidence="9 10">L51</strain>
    </source>
</reference>
<comment type="caution">
    <text evidence="9">The sequence shown here is derived from an EMBL/GenBank/DDBJ whole genome shotgun (WGS) entry which is preliminary data.</text>
</comment>
<dbReference type="InterPro" id="IPR027470">
    <property type="entry name" value="Cation_efflux_CTD"/>
</dbReference>
<sequence length="372" mass="41173">MSASISVCGATFEPRFNTRRDNLEQGQIYCTHNPPPDDPLFLLSSKKSKADLKRMKKEGISNKIRKFYIKQNKLIDSMLSPHQFEVLDQDSQQLRLKIAIYGTVGANVVLFCLQLIAATTSGSLSIFSTMSDSFMDLLSSAVLLWTSRQAAKVNLLEYPNGKARVETAGIIVFSSLMSCLALFLIARTPSDLGPLAIGCIATALAIKLVLYCYCISLSRYSSARVLAQDHFNDLLINTLGLTTGIVGSKLAAWVDPVGSIVIALIILRSWLSTLLEHTRLIVGKSADPEFLQIVTYIALTHPSVELLDTCRAYYTGNSLFVEVDIILSPDTPLRKSHDIGESLQEKLERLKDVERAFVHVDYSKKSIETAKY</sequence>
<keyword evidence="10" id="KW-1185">Reference proteome</keyword>
<dbReference type="Pfam" id="PF01545">
    <property type="entry name" value="Cation_efflux"/>
    <property type="match status" value="1"/>
</dbReference>
<dbReference type="Pfam" id="PF16916">
    <property type="entry name" value="ZT_dimer"/>
    <property type="match status" value="1"/>
</dbReference>
<feature type="domain" description="Cation efflux protein cytoplasmic" evidence="8">
    <location>
        <begin position="287"/>
        <end position="361"/>
    </location>
</feature>
<dbReference type="EMBL" id="JBCLYO010000003">
    <property type="protein sequence ID" value="KAL0091541.1"/>
    <property type="molecule type" value="Genomic_DNA"/>
</dbReference>
<evidence type="ECO:0000256" key="2">
    <source>
        <dbReference type="ARBA" id="ARBA00022448"/>
    </source>
</evidence>
<feature type="transmembrane region" description="Helical" evidence="6">
    <location>
        <begin position="98"/>
        <end position="118"/>
    </location>
</feature>
<keyword evidence="4 6" id="KW-1133">Transmembrane helix</keyword>
<dbReference type="NCBIfam" id="TIGR01297">
    <property type="entry name" value="CDF"/>
    <property type="match status" value="1"/>
</dbReference>
<dbReference type="InterPro" id="IPR002524">
    <property type="entry name" value="Cation_efflux"/>
</dbReference>
<keyword evidence="2" id="KW-0813">Transport</keyword>
<dbReference type="Proteomes" id="UP001448207">
    <property type="component" value="Unassembled WGS sequence"/>
</dbReference>
<organism evidence="9 10">
    <name type="scientific">Phycomyces blakesleeanus</name>
    <dbReference type="NCBI Taxonomy" id="4837"/>
    <lineage>
        <taxon>Eukaryota</taxon>
        <taxon>Fungi</taxon>
        <taxon>Fungi incertae sedis</taxon>
        <taxon>Mucoromycota</taxon>
        <taxon>Mucoromycotina</taxon>
        <taxon>Mucoromycetes</taxon>
        <taxon>Mucorales</taxon>
        <taxon>Phycomycetaceae</taxon>
        <taxon>Phycomyces</taxon>
    </lineage>
</organism>